<dbReference type="EMBL" id="BMAU01021350">
    <property type="protein sequence ID" value="GFY18991.1"/>
    <property type="molecule type" value="Genomic_DNA"/>
</dbReference>
<accession>A0A8X6SVH2</accession>
<sequence>MRYYSRNHYVFSTNPTRLLSLPTIQFCAISQFRSPELKYVCSKWKESNSLKGYCQNADLVRKWCKLFVLKGNNPQFFFCIVFRYEKDDTSIISRHYTLEQCS</sequence>
<comment type="caution">
    <text evidence="1">The sequence shown here is derived from an EMBL/GenBank/DDBJ whole genome shotgun (WGS) entry which is preliminary data.</text>
</comment>
<evidence type="ECO:0000313" key="1">
    <source>
        <dbReference type="EMBL" id="GFY18991.1"/>
    </source>
</evidence>
<evidence type="ECO:0000313" key="2">
    <source>
        <dbReference type="Proteomes" id="UP000887159"/>
    </source>
</evidence>
<protein>
    <submittedName>
        <fullName evidence="1">Uncharacterized protein</fullName>
    </submittedName>
</protein>
<proteinExistence type="predicted"/>
<name>A0A8X6SVH2_TRICX</name>
<organism evidence="1 2">
    <name type="scientific">Trichonephila clavipes</name>
    <name type="common">Golden silk orbweaver</name>
    <name type="synonym">Nephila clavipes</name>
    <dbReference type="NCBI Taxonomy" id="2585209"/>
    <lineage>
        <taxon>Eukaryota</taxon>
        <taxon>Metazoa</taxon>
        <taxon>Ecdysozoa</taxon>
        <taxon>Arthropoda</taxon>
        <taxon>Chelicerata</taxon>
        <taxon>Arachnida</taxon>
        <taxon>Araneae</taxon>
        <taxon>Araneomorphae</taxon>
        <taxon>Entelegynae</taxon>
        <taxon>Araneoidea</taxon>
        <taxon>Nephilidae</taxon>
        <taxon>Trichonephila</taxon>
    </lineage>
</organism>
<gene>
    <name evidence="1" type="ORF">TNCV_3876791</name>
</gene>
<keyword evidence="2" id="KW-1185">Reference proteome</keyword>
<dbReference type="Proteomes" id="UP000887159">
    <property type="component" value="Unassembled WGS sequence"/>
</dbReference>
<dbReference type="AlphaFoldDB" id="A0A8X6SVH2"/>
<reference evidence="1" key="1">
    <citation type="submission" date="2020-08" db="EMBL/GenBank/DDBJ databases">
        <title>Multicomponent nature underlies the extraordinary mechanical properties of spider dragline silk.</title>
        <authorList>
            <person name="Kono N."/>
            <person name="Nakamura H."/>
            <person name="Mori M."/>
            <person name="Yoshida Y."/>
            <person name="Ohtoshi R."/>
            <person name="Malay A.D."/>
            <person name="Moran D.A.P."/>
            <person name="Tomita M."/>
            <person name="Numata K."/>
            <person name="Arakawa K."/>
        </authorList>
    </citation>
    <scope>NUCLEOTIDE SEQUENCE</scope>
</reference>